<evidence type="ECO:0000313" key="6">
    <source>
        <dbReference type="EMBL" id="CAB4559033.1"/>
    </source>
</evidence>
<evidence type="ECO:0000256" key="1">
    <source>
        <dbReference type="ARBA" id="ARBA00022448"/>
    </source>
</evidence>
<dbReference type="PROSITE" id="PS00211">
    <property type="entry name" value="ABC_TRANSPORTER_1"/>
    <property type="match status" value="1"/>
</dbReference>
<dbReference type="GO" id="GO:0016887">
    <property type="term" value="F:ATP hydrolysis activity"/>
    <property type="evidence" value="ECO:0007669"/>
    <property type="project" value="InterPro"/>
</dbReference>
<dbReference type="GO" id="GO:0005524">
    <property type="term" value="F:ATP binding"/>
    <property type="evidence" value="ECO:0007669"/>
    <property type="project" value="UniProtKB-KW"/>
</dbReference>
<dbReference type="InterPro" id="IPR015854">
    <property type="entry name" value="ABC_transpr_LolD-like"/>
</dbReference>
<sequence length="278" mass="29464">MSPHPHSDVLDSTVLGPTAQDPDVLDRGSEGTHRAGADDAAAMLVGAVKRYGSGSSSVVALDDVTIAFPAGRFTAVMGPSGSGKSTMMHCAAGLDRLSSGRAFVGNTDLSTLDDRELTTLRRERIGFVFQAFNLVPTLTAEENICLPSTLSGRRPSAAVLDQVVSMLRLGDRLHHRPTELSGGQQQRVAVARALVARPQVVFADEPTGNLDTRTGQEILGFLRSAVDLHGQSIVMVTHDPNAAAWADHVVFVVDGRVHDVVDRPSADTVLDVMKGLGR</sequence>
<evidence type="ECO:0000256" key="3">
    <source>
        <dbReference type="ARBA" id="ARBA00022840"/>
    </source>
</evidence>
<accession>A0A6J6D9Q8</accession>
<feature type="region of interest" description="Disordered" evidence="4">
    <location>
        <begin position="1"/>
        <end position="34"/>
    </location>
</feature>
<dbReference type="CDD" id="cd03255">
    <property type="entry name" value="ABC_MJ0796_LolCDE_FtsE"/>
    <property type="match status" value="1"/>
</dbReference>
<dbReference type="PANTHER" id="PTHR24220">
    <property type="entry name" value="IMPORT ATP-BINDING PROTEIN"/>
    <property type="match status" value="1"/>
</dbReference>
<evidence type="ECO:0000259" key="5">
    <source>
        <dbReference type="PROSITE" id="PS50893"/>
    </source>
</evidence>
<proteinExistence type="predicted"/>
<dbReference type="EMBL" id="CAEZSR010000052">
    <property type="protein sequence ID" value="CAB4559033.1"/>
    <property type="molecule type" value="Genomic_DNA"/>
</dbReference>
<gene>
    <name evidence="6" type="ORF">UFOPK1493_01632</name>
</gene>
<dbReference type="InterPro" id="IPR017911">
    <property type="entry name" value="MacB-like_ATP-bd"/>
</dbReference>
<dbReference type="FunFam" id="3.40.50.300:FF:000032">
    <property type="entry name" value="Export ABC transporter ATP-binding protein"/>
    <property type="match status" value="1"/>
</dbReference>
<dbReference type="AlphaFoldDB" id="A0A6J6D9Q8"/>
<feature type="domain" description="ABC transporter" evidence="5">
    <location>
        <begin position="43"/>
        <end position="273"/>
    </location>
</feature>
<dbReference type="InterPro" id="IPR027417">
    <property type="entry name" value="P-loop_NTPase"/>
</dbReference>
<dbReference type="Gene3D" id="3.40.50.300">
    <property type="entry name" value="P-loop containing nucleotide triphosphate hydrolases"/>
    <property type="match status" value="1"/>
</dbReference>
<keyword evidence="1" id="KW-0813">Transport</keyword>
<dbReference type="GO" id="GO:0098796">
    <property type="term" value="C:membrane protein complex"/>
    <property type="evidence" value="ECO:0007669"/>
    <property type="project" value="UniProtKB-ARBA"/>
</dbReference>
<dbReference type="GO" id="GO:0022857">
    <property type="term" value="F:transmembrane transporter activity"/>
    <property type="evidence" value="ECO:0007669"/>
    <property type="project" value="TreeGrafter"/>
</dbReference>
<organism evidence="6">
    <name type="scientific">freshwater metagenome</name>
    <dbReference type="NCBI Taxonomy" id="449393"/>
    <lineage>
        <taxon>unclassified sequences</taxon>
        <taxon>metagenomes</taxon>
        <taxon>ecological metagenomes</taxon>
    </lineage>
</organism>
<dbReference type="InterPro" id="IPR003439">
    <property type="entry name" value="ABC_transporter-like_ATP-bd"/>
</dbReference>
<feature type="compositionally biased region" description="Basic and acidic residues" evidence="4">
    <location>
        <begin position="24"/>
        <end position="34"/>
    </location>
</feature>
<dbReference type="SUPFAM" id="SSF52540">
    <property type="entry name" value="P-loop containing nucleoside triphosphate hydrolases"/>
    <property type="match status" value="1"/>
</dbReference>
<evidence type="ECO:0000256" key="4">
    <source>
        <dbReference type="SAM" id="MobiDB-lite"/>
    </source>
</evidence>
<dbReference type="SMART" id="SM00382">
    <property type="entry name" value="AAA"/>
    <property type="match status" value="1"/>
</dbReference>
<keyword evidence="3" id="KW-0067">ATP-binding</keyword>
<protein>
    <submittedName>
        <fullName evidence="6">Unannotated protein</fullName>
    </submittedName>
</protein>
<reference evidence="6" key="1">
    <citation type="submission" date="2020-05" db="EMBL/GenBank/DDBJ databases">
        <authorList>
            <person name="Chiriac C."/>
            <person name="Salcher M."/>
            <person name="Ghai R."/>
            <person name="Kavagutti S V."/>
        </authorList>
    </citation>
    <scope>NUCLEOTIDE SEQUENCE</scope>
</reference>
<dbReference type="GO" id="GO:0005886">
    <property type="term" value="C:plasma membrane"/>
    <property type="evidence" value="ECO:0007669"/>
    <property type="project" value="TreeGrafter"/>
</dbReference>
<dbReference type="Pfam" id="PF00005">
    <property type="entry name" value="ABC_tran"/>
    <property type="match status" value="1"/>
</dbReference>
<dbReference type="PROSITE" id="PS50893">
    <property type="entry name" value="ABC_TRANSPORTER_2"/>
    <property type="match status" value="1"/>
</dbReference>
<name>A0A6J6D9Q8_9ZZZZ</name>
<dbReference type="InterPro" id="IPR017871">
    <property type="entry name" value="ABC_transporter-like_CS"/>
</dbReference>
<dbReference type="PANTHER" id="PTHR24220:SF685">
    <property type="entry name" value="ABC TRANSPORTER RELATED"/>
    <property type="match status" value="1"/>
</dbReference>
<dbReference type="InterPro" id="IPR003593">
    <property type="entry name" value="AAA+_ATPase"/>
</dbReference>
<keyword evidence="2" id="KW-0547">Nucleotide-binding</keyword>
<evidence type="ECO:0000256" key="2">
    <source>
        <dbReference type="ARBA" id="ARBA00022741"/>
    </source>
</evidence>